<sequence length="77" mass="8091">MNQYPYELLIRMSPAGVAGVSLRFAADQPNPMSQQLQTYVGEPRPLAAEDLQAGQPLAIALGVAATAALAPYALPPQ</sequence>
<dbReference type="EMBL" id="MKCS01000003">
    <property type="protein sequence ID" value="OHX10616.1"/>
    <property type="molecule type" value="Genomic_DNA"/>
</dbReference>
<evidence type="ECO:0000313" key="1">
    <source>
        <dbReference type="EMBL" id="OHX10514.1"/>
    </source>
</evidence>
<dbReference type="Proteomes" id="UP000180088">
    <property type="component" value="Unassembled WGS sequence"/>
</dbReference>
<comment type="caution">
    <text evidence="1">The sequence shown here is derived from an EMBL/GenBank/DDBJ whole genome shotgun (WGS) entry which is preliminary data.</text>
</comment>
<dbReference type="RefSeq" id="WP_071116766.1">
    <property type="nucleotide sequence ID" value="NZ_MKCS01000003.1"/>
</dbReference>
<protein>
    <submittedName>
        <fullName evidence="1">Uncharacterized protein</fullName>
    </submittedName>
</protein>
<organism evidence="1 3">
    <name type="scientific">Chromobacterium sphagni</name>
    <dbReference type="NCBI Taxonomy" id="1903179"/>
    <lineage>
        <taxon>Bacteria</taxon>
        <taxon>Pseudomonadati</taxon>
        <taxon>Pseudomonadota</taxon>
        <taxon>Betaproteobacteria</taxon>
        <taxon>Neisseriales</taxon>
        <taxon>Chromobacteriaceae</taxon>
        <taxon>Chromobacterium</taxon>
    </lineage>
</organism>
<dbReference type="AlphaFoldDB" id="A0A1S1WU48"/>
<dbReference type="OrthoDB" id="8595893at2"/>
<proteinExistence type="predicted"/>
<gene>
    <name evidence="2" type="ORF">BI347_18985</name>
    <name evidence="1" type="ORF">BI347_22320</name>
</gene>
<evidence type="ECO:0000313" key="3">
    <source>
        <dbReference type="Proteomes" id="UP000180088"/>
    </source>
</evidence>
<dbReference type="EMBL" id="MKCS01000004">
    <property type="protein sequence ID" value="OHX10514.1"/>
    <property type="molecule type" value="Genomic_DNA"/>
</dbReference>
<reference evidence="1 3" key="1">
    <citation type="submission" date="2016-09" db="EMBL/GenBank/DDBJ databases">
        <title>Chromobacterium muskegensis sp. nov., an insecticidal bacterium isolated from Sphagnum bogs.</title>
        <authorList>
            <person name="Sparks M.E."/>
            <person name="Blackburn M.B."/>
            <person name="Gundersen-Rindal D.E."/>
            <person name="Mitchell A."/>
            <person name="Farrar R."/>
            <person name="Kuhar D."/>
        </authorList>
    </citation>
    <scope>NUCLEOTIDE SEQUENCE [LARGE SCALE GENOMIC DNA]</scope>
    <source>
        <strain evidence="1 3">37-2</strain>
    </source>
</reference>
<evidence type="ECO:0000313" key="2">
    <source>
        <dbReference type="EMBL" id="OHX10616.1"/>
    </source>
</evidence>
<accession>A0A1S1WU48</accession>
<dbReference type="STRING" id="1903179.BI347_18985"/>
<name>A0A1S1WU48_9NEIS</name>